<evidence type="ECO:0000313" key="5">
    <source>
        <dbReference type="EMBL" id="MBE1608121.1"/>
    </source>
</evidence>
<dbReference type="PANTHER" id="PTHR12631">
    <property type="entry name" value="ALPHA-L-IDURONIDASE"/>
    <property type="match status" value="1"/>
</dbReference>
<dbReference type="Pfam" id="PF00150">
    <property type="entry name" value="Cellulase"/>
    <property type="match status" value="1"/>
</dbReference>
<accession>A0A927MWC6</accession>
<dbReference type="PANTHER" id="PTHR12631:SF10">
    <property type="entry name" value="BETA-XYLOSIDASE-LIKE PROTEIN-RELATED"/>
    <property type="match status" value="1"/>
</dbReference>
<keyword evidence="6" id="KW-1185">Reference proteome</keyword>
<comment type="caution">
    <text evidence="5">The sequence shown here is derived from an EMBL/GenBank/DDBJ whole genome shotgun (WGS) entry which is preliminary data.</text>
</comment>
<evidence type="ECO:0000256" key="3">
    <source>
        <dbReference type="RuleBase" id="RU361153"/>
    </source>
</evidence>
<dbReference type="EMBL" id="JADBEM010000001">
    <property type="protein sequence ID" value="MBE1608121.1"/>
    <property type="molecule type" value="Genomic_DNA"/>
</dbReference>
<name>A0A927MWC6_9ACTN</name>
<dbReference type="GO" id="GO:0004553">
    <property type="term" value="F:hydrolase activity, hydrolyzing O-glycosyl compounds"/>
    <property type="evidence" value="ECO:0007669"/>
    <property type="project" value="InterPro"/>
</dbReference>
<dbReference type="InterPro" id="IPR051923">
    <property type="entry name" value="Glycosyl_Hydrolase_39"/>
</dbReference>
<evidence type="ECO:0000313" key="6">
    <source>
        <dbReference type="Proteomes" id="UP000638648"/>
    </source>
</evidence>
<evidence type="ECO:0000256" key="1">
    <source>
        <dbReference type="ARBA" id="ARBA00022801"/>
    </source>
</evidence>
<comment type="similarity">
    <text evidence="3">Belongs to the glycosyl hydrolase 5 (cellulase A) family.</text>
</comment>
<dbReference type="InterPro" id="IPR001547">
    <property type="entry name" value="Glyco_hydro_5"/>
</dbReference>
<reference evidence="5" key="1">
    <citation type="submission" date="2020-10" db="EMBL/GenBank/DDBJ databases">
        <title>Sequencing the genomes of 1000 actinobacteria strains.</title>
        <authorList>
            <person name="Klenk H.-P."/>
        </authorList>
    </citation>
    <scope>NUCLEOTIDE SEQUENCE</scope>
    <source>
        <strain evidence="5">DSM 45354</strain>
    </source>
</reference>
<dbReference type="Gene3D" id="3.20.20.80">
    <property type="entry name" value="Glycosidases"/>
    <property type="match status" value="1"/>
</dbReference>
<keyword evidence="2 3" id="KW-0326">Glycosidase</keyword>
<dbReference type="GO" id="GO:0000272">
    <property type="term" value="P:polysaccharide catabolic process"/>
    <property type="evidence" value="ECO:0007669"/>
    <property type="project" value="InterPro"/>
</dbReference>
<organism evidence="5 6">
    <name type="scientific">Actinopolymorpha pittospori</name>
    <dbReference type="NCBI Taxonomy" id="648752"/>
    <lineage>
        <taxon>Bacteria</taxon>
        <taxon>Bacillati</taxon>
        <taxon>Actinomycetota</taxon>
        <taxon>Actinomycetes</taxon>
        <taxon>Propionibacteriales</taxon>
        <taxon>Actinopolymorphaceae</taxon>
        <taxon>Actinopolymorpha</taxon>
    </lineage>
</organism>
<dbReference type="AlphaFoldDB" id="A0A927MWC6"/>
<sequence length="434" mass="48537">MGAGTHFIGQGKGNPDSLTDILRQAGATTIRDEISWGQVETQPSVLSVPPAQDEYVRSAVASGLDVLIILDYGNRFYDQGERPTSEAAMAAFTRYATFMAKHFRGVVNKFEIWNEWDIPIGGVTGPGDPADYMRLVRTVSVALKEVDPNITVVAGAMTNAAMYNGFLDGTLAGGLLQHCDVVSAHPYNWGEELQARRPEAWLTRMDWLQSKLRDHNGGRDFPVYVTEMGWPTQIDERGIATNRAGAHCARMYLLAATLPYLKGLWWYDLQDDGWGATEPEDNFGLIRADETPKPSYYSYAAAAAFLRGARFRRRIPTPDADAWALFFSSQGSHDAIALWSAHLDDDWSVVLRDTHGKGNGKLTVEELGRPAIPRRWGRREWYSDQDAPILHDEMEVTLRRNPIIVRGSLDGVEVTRVTKRPFPESSRSEGLYWE</sequence>
<feature type="domain" description="Glycoside hydrolase family 5" evidence="4">
    <location>
        <begin position="10"/>
        <end position="230"/>
    </location>
</feature>
<keyword evidence="1 3" id="KW-0378">Hydrolase</keyword>
<dbReference type="SUPFAM" id="SSF51445">
    <property type="entry name" value="(Trans)glycosidases"/>
    <property type="match status" value="1"/>
</dbReference>
<evidence type="ECO:0000256" key="2">
    <source>
        <dbReference type="ARBA" id="ARBA00023295"/>
    </source>
</evidence>
<dbReference type="Proteomes" id="UP000638648">
    <property type="component" value="Unassembled WGS sequence"/>
</dbReference>
<evidence type="ECO:0000259" key="4">
    <source>
        <dbReference type="Pfam" id="PF00150"/>
    </source>
</evidence>
<proteinExistence type="inferred from homology"/>
<dbReference type="InterPro" id="IPR017853">
    <property type="entry name" value="GH"/>
</dbReference>
<protein>
    <recommendedName>
        <fullName evidence="4">Glycoside hydrolase family 5 domain-containing protein</fullName>
    </recommendedName>
</protein>
<dbReference type="RefSeq" id="WP_192751957.1">
    <property type="nucleotide sequence ID" value="NZ_JADBEM010000001.1"/>
</dbReference>
<gene>
    <name evidence="5" type="ORF">HEB94_004969</name>
</gene>